<evidence type="ECO:0000313" key="1">
    <source>
        <dbReference type="EMBL" id="SUU83071.1"/>
    </source>
</evidence>
<name>A0A380W2A0_AFIFE</name>
<reference evidence="1 2" key="1">
    <citation type="submission" date="2018-06" db="EMBL/GenBank/DDBJ databases">
        <authorList>
            <consortium name="Pathogen Informatics"/>
            <person name="Doyle S."/>
        </authorList>
    </citation>
    <scope>NUCLEOTIDE SEQUENCE [LARGE SCALE GENOMIC DNA]</scope>
    <source>
        <strain evidence="1 2">NCTC12722</strain>
    </source>
</reference>
<organism evidence="1 2">
    <name type="scientific">Afipia felis</name>
    <name type="common">Cat scratch disease bacillus</name>
    <dbReference type="NCBI Taxonomy" id="1035"/>
    <lineage>
        <taxon>Bacteria</taxon>
        <taxon>Pseudomonadati</taxon>
        <taxon>Pseudomonadota</taxon>
        <taxon>Alphaproteobacteria</taxon>
        <taxon>Hyphomicrobiales</taxon>
        <taxon>Nitrobacteraceae</taxon>
        <taxon>Afipia</taxon>
    </lineage>
</organism>
<sequence length="43" mass="4826">MNDPALNSLARLIERNAVVFAKRIDAVPILANVGVFKRYVIRT</sequence>
<dbReference type="Proteomes" id="UP000254343">
    <property type="component" value="Unassembled WGS sequence"/>
</dbReference>
<dbReference type="EMBL" id="UIGB01000001">
    <property type="protein sequence ID" value="SUU83071.1"/>
    <property type="molecule type" value="Genomic_DNA"/>
</dbReference>
<proteinExistence type="predicted"/>
<accession>A0A380W2A0</accession>
<evidence type="ECO:0000313" key="2">
    <source>
        <dbReference type="Proteomes" id="UP000254343"/>
    </source>
</evidence>
<protein>
    <submittedName>
        <fullName evidence="1">Uncharacterized protein</fullName>
    </submittedName>
</protein>
<dbReference type="AlphaFoldDB" id="A0A380W2A0"/>
<gene>
    <name evidence="1" type="ORF">NCTC12722_00231</name>
</gene>